<evidence type="ECO:0000256" key="2">
    <source>
        <dbReference type="SAM" id="SignalP"/>
    </source>
</evidence>
<dbReference type="KEGG" id="vbo:CKY39_25220"/>
<evidence type="ECO:0000313" key="3">
    <source>
        <dbReference type="EMBL" id="ATA56168.1"/>
    </source>
</evidence>
<gene>
    <name evidence="3" type="ORF">CKY39_25220</name>
</gene>
<feature type="region of interest" description="Disordered" evidence="1">
    <location>
        <begin position="25"/>
        <end position="45"/>
    </location>
</feature>
<dbReference type="RefSeq" id="WP_095746398.1">
    <property type="nucleotide sequence ID" value="NZ_CP023284.1"/>
</dbReference>
<organism evidence="3 4">
    <name type="scientific">Variovorax boronicumulans</name>
    <dbReference type="NCBI Taxonomy" id="436515"/>
    <lineage>
        <taxon>Bacteria</taxon>
        <taxon>Pseudomonadati</taxon>
        <taxon>Pseudomonadota</taxon>
        <taxon>Betaproteobacteria</taxon>
        <taxon>Burkholderiales</taxon>
        <taxon>Comamonadaceae</taxon>
        <taxon>Variovorax</taxon>
    </lineage>
</organism>
<dbReference type="AlphaFoldDB" id="A0A250DP67"/>
<dbReference type="Proteomes" id="UP000217154">
    <property type="component" value="Chromosome"/>
</dbReference>
<protein>
    <recommendedName>
        <fullName evidence="5">Membrane lipoprotein, cell wall extensin motif</fullName>
    </recommendedName>
</protein>
<name>A0A250DP67_9BURK</name>
<proteinExistence type="predicted"/>
<keyword evidence="2" id="KW-0732">Signal</keyword>
<accession>A0A250DP67</accession>
<feature type="signal peptide" evidence="2">
    <location>
        <begin position="1"/>
        <end position="24"/>
    </location>
</feature>
<dbReference type="EMBL" id="CP023284">
    <property type="protein sequence ID" value="ATA56168.1"/>
    <property type="molecule type" value="Genomic_DNA"/>
</dbReference>
<evidence type="ECO:0000313" key="4">
    <source>
        <dbReference type="Proteomes" id="UP000217154"/>
    </source>
</evidence>
<reference evidence="3 4" key="1">
    <citation type="submission" date="2017-09" db="EMBL/GenBank/DDBJ databases">
        <title>The diverse metabolic capabilities of V. boronicumulans make it an excellent choice for continued studies on novel biodegradation.</title>
        <authorList>
            <person name="Sun S."/>
        </authorList>
    </citation>
    <scope>NUCLEOTIDE SEQUENCE [LARGE SCALE GENOMIC DNA]</scope>
    <source>
        <strain evidence="3 4">J1</strain>
    </source>
</reference>
<sequence>MKNLFRPLAYAALIFSGLVGAAMADPHKDESGHGRGKGWHKDREHKEEYWDGRCKVERKWDKDGEYKEERKCKGKQARVRNDAPYYAEPQPVYVAPRPGVIVERPAVVIQPQIVIRP</sequence>
<feature type="chain" id="PRO_5012015616" description="Membrane lipoprotein, cell wall extensin motif" evidence="2">
    <location>
        <begin position="25"/>
        <end position="117"/>
    </location>
</feature>
<evidence type="ECO:0008006" key="5">
    <source>
        <dbReference type="Google" id="ProtNLM"/>
    </source>
</evidence>
<evidence type="ECO:0000256" key="1">
    <source>
        <dbReference type="SAM" id="MobiDB-lite"/>
    </source>
</evidence>